<dbReference type="AlphaFoldDB" id="A0A0B6YW44"/>
<accession>A0A0B6YW44</accession>
<feature type="compositionally biased region" description="Basic and acidic residues" evidence="1">
    <location>
        <begin position="38"/>
        <end position="48"/>
    </location>
</feature>
<evidence type="ECO:0000313" key="2">
    <source>
        <dbReference type="EMBL" id="CEK59705.1"/>
    </source>
</evidence>
<gene>
    <name evidence="2" type="primary">ORF37184</name>
</gene>
<reference evidence="2" key="1">
    <citation type="submission" date="2014-12" db="EMBL/GenBank/DDBJ databases">
        <title>Insight into the proteome of Arion vulgaris.</title>
        <authorList>
            <person name="Aradska J."/>
            <person name="Bulat T."/>
            <person name="Smidak R."/>
            <person name="Sarate P."/>
            <person name="Gangsoo J."/>
            <person name="Sialana F."/>
            <person name="Bilban M."/>
            <person name="Lubec G."/>
        </authorList>
    </citation>
    <scope>NUCLEOTIDE SEQUENCE</scope>
    <source>
        <tissue evidence="2">Skin</tissue>
    </source>
</reference>
<feature type="region of interest" description="Disordered" evidence="1">
    <location>
        <begin position="26"/>
        <end position="56"/>
    </location>
</feature>
<evidence type="ECO:0000256" key="1">
    <source>
        <dbReference type="SAM" id="MobiDB-lite"/>
    </source>
</evidence>
<sequence length="56" mass="6565">MKTNYERSTEVETCLLTSKYASEIQDPDLDRQQMSSKFGRDSHPRLVHADLWQPPK</sequence>
<protein>
    <submittedName>
        <fullName evidence="2">Uncharacterized protein</fullName>
    </submittedName>
</protein>
<dbReference type="EMBL" id="HACG01012840">
    <property type="protein sequence ID" value="CEK59705.1"/>
    <property type="molecule type" value="Transcribed_RNA"/>
</dbReference>
<organism evidence="2">
    <name type="scientific">Arion vulgaris</name>
    <dbReference type="NCBI Taxonomy" id="1028688"/>
    <lineage>
        <taxon>Eukaryota</taxon>
        <taxon>Metazoa</taxon>
        <taxon>Spiralia</taxon>
        <taxon>Lophotrochozoa</taxon>
        <taxon>Mollusca</taxon>
        <taxon>Gastropoda</taxon>
        <taxon>Heterobranchia</taxon>
        <taxon>Euthyneura</taxon>
        <taxon>Panpulmonata</taxon>
        <taxon>Eupulmonata</taxon>
        <taxon>Stylommatophora</taxon>
        <taxon>Helicina</taxon>
        <taxon>Arionoidea</taxon>
        <taxon>Arionidae</taxon>
        <taxon>Arion</taxon>
    </lineage>
</organism>
<proteinExistence type="predicted"/>
<name>A0A0B6YW44_9EUPU</name>